<dbReference type="STRING" id="192904.SAMN04488514_12212"/>
<organism evidence="2 3">
    <name type="scientific">Kriegella aquimaris</name>
    <dbReference type="NCBI Taxonomy" id="192904"/>
    <lineage>
        <taxon>Bacteria</taxon>
        <taxon>Pseudomonadati</taxon>
        <taxon>Bacteroidota</taxon>
        <taxon>Flavobacteriia</taxon>
        <taxon>Flavobacteriales</taxon>
        <taxon>Flavobacteriaceae</taxon>
        <taxon>Kriegella</taxon>
    </lineage>
</organism>
<dbReference type="SUPFAM" id="SSF82784">
    <property type="entry name" value="OsmC-like"/>
    <property type="match status" value="1"/>
</dbReference>
<dbReference type="InterPro" id="IPR036102">
    <property type="entry name" value="OsmC/Ohrsf"/>
</dbReference>
<comment type="similarity">
    <text evidence="1">Belongs to the OsmC/Ohr family.</text>
</comment>
<dbReference type="InterPro" id="IPR003718">
    <property type="entry name" value="OsmC/Ohr_fam"/>
</dbReference>
<sequence>MLIMKTIFKTKAANKGGRSGHVTSEDGTLDFAIKMPDSEGKTDGKSTNPEQLFAAAYSTCFAGALQVVAKEQNVDDLGDFSVTAIVAFNKDKDGFFIGVTLDCYLPTVNTETGEELVNAAHEICPYSKATRDNITVRLNLLVDV</sequence>
<dbReference type="NCBIfam" id="TIGR03561">
    <property type="entry name" value="organ_hyd_perox"/>
    <property type="match status" value="1"/>
</dbReference>
<proteinExistence type="inferred from homology"/>
<dbReference type="EMBL" id="FNGV01000022">
    <property type="protein sequence ID" value="SDN06813.1"/>
    <property type="molecule type" value="Genomic_DNA"/>
</dbReference>
<accession>A0A1G9YEG8</accession>
<name>A0A1G9YEG8_9FLAO</name>
<evidence type="ECO:0000313" key="3">
    <source>
        <dbReference type="Proteomes" id="UP000199440"/>
    </source>
</evidence>
<gene>
    <name evidence="2" type="ORF">SAMN04488514_12212</name>
</gene>
<reference evidence="2 3" key="1">
    <citation type="submission" date="2016-10" db="EMBL/GenBank/DDBJ databases">
        <authorList>
            <person name="de Groot N.N."/>
        </authorList>
    </citation>
    <scope>NUCLEOTIDE SEQUENCE [LARGE SCALE GENOMIC DNA]</scope>
    <source>
        <strain evidence="2 3">DSM 19886</strain>
    </source>
</reference>
<dbReference type="Proteomes" id="UP000199440">
    <property type="component" value="Unassembled WGS sequence"/>
</dbReference>
<dbReference type="InterPro" id="IPR019953">
    <property type="entry name" value="OHR"/>
</dbReference>
<dbReference type="Gene3D" id="2.20.25.10">
    <property type="match status" value="1"/>
</dbReference>
<dbReference type="PANTHER" id="PTHR33797">
    <property type="entry name" value="ORGANIC HYDROPEROXIDE RESISTANCE PROTEIN-LIKE"/>
    <property type="match status" value="1"/>
</dbReference>
<protein>
    <submittedName>
        <fullName evidence="2">Peroxiredoxin, Ohr subfamily</fullName>
    </submittedName>
</protein>
<dbReference type="InterPro" id="IPR015946">
    <property type="entry name" value="KH_dom-like_a/b"/>
</dbReference>
<dbReference type="PANTHER" id="PTHR33797:SF2">
    <property type="entry name" value="ORGANIC HYDROPEROXIDE RESISTANCE PROTEIN-LIKE"/>
    <property type="match status" value="1"/>
</dbReference>
<dbReference type="Gene3D" id="3.30.300.20">
    <property type="match status" value="1"/>
</dbReference>
<keyword evidence="3" id="KW-1185">Reference proteome</keyword>
<evidence type="ECO:0000256" key="1">
    <source>
        <dbReference type="ARBA" id="ARBA00007378"/>
    </source>
</evidence>
<dbReference type="Pfam" id="PF02566">
    <property type="entry name" value="OsmC"/>
    <property type="match status" value="1"/>
</dbReference>
<evidence type="ECO:0000313" key="2">
    <source>
        <dbReference type="EMBL" id="SDN06813.1"/>
    </source>
</evidence>
<dbReference type="AlphaFoldDB" id="A0A1G9YEG8"/>
<dbReference type="GO" id="GO:0006979">
    <property type="term" value="P:response to oxidative stress"/>
    <property type="evidence" value="ECO:0007669"/>
    <property type="project" value="InterPro"/>
</dbReference>